<keyword evidence="2" id="KW-0809">Transit peptide</keyword>
<dbReference type="Pfam" id="PF14529">
    <property type="entry name" value="Exo_endo_phos_2"/>
    <property type="match status" value="1"/>
</dbReference>
<dbReference type="Gene3D" id="3.60.10.10">
    <property type="entry name" value="Endonuclease/exonuclease/phosphatase"/>
    <property type="match status" value="1"/>
</dbReference>
<dbReference type="Pfam" id="PF20180">
    <property type="entry name" value="UQCC2_CBP6"/>
    <property type="match status" value="1"/>
</dbReference>
<evidence type="ECO:0000256" key="5">
    <source>
        <dbReference type="ARBA" id="ARBA00031206"/>
    </source>
</evidence>
<dbReference type="GO" id="GO:0003824">
    <property type="term" value="F:catalytic activity"/>
    <property type="evidence" value="ECO:0007669"/>
    <property type="project" value="InterPro"/>
</dbReference>
<proteinExistence type="predicted"/>
<evidence type="ECO:0000256" key="2">
    <source>
        <dbReference type="ARBA" id="ARBA00022946"/>
    </source>
</evidence>
<gene>
    <name evidence="8" type="ORF">HF086_008011</name>
</gene>
<dbReference type="InterPro" id="IPR005135">
    <property type="entry name" value="Endo/exonuclease/phosphatase"/>
</dbReference>
<comment type="caution">
    <text evidence="8">The sequence shown here is derived from an EMBL/GenBank/DDBJ whole genome shotgun (WGS) entry which is preliminary data.</text>
</comment>
<comment type="subcellular location">
    <subcellularLocation>
        <location evidence="1">Mitochondrion matrix</location>
        <location evidence="1">Mitochondrion nucleoid</location>
    </subcellularLocation>
</comment>
<dbReference type="GO" id="GO:0042645">
    <property type="term" value="C:mitochondrial nucleoid"/>
    <property type="evidence" value="ECO:0007669"/>
    <property type="project" value="UniProtKB-SubCell"/>
</dbReference>
<dbReference type="InterPro" id="IPR036691">
    <property type="entry name" value="Endo/exonu/phosph_ase_sf"/>
</dbReference>
<evidence type="ECO:0000313" key="9">
    <source>
        <dbReference type="Proteomes" id="UP000814243"/>
    </source>
</evidence>
<dbReference type="PANTHER" id="PTHR34260">
    <property type="entry name" value="UBIQUINOL-CYTOCHROME-C REDUCTASE COMPLEX ASSEMBLY FACTOR 2"/>
    <property type="match status" value="1"/>
</dbReference>
<accession>A0A922M444</accession>
<organism evidence="8 9">
    <name type="scientific">Spodoptera exigua</name>
    <name type="common">Beet armyworm</name>
    <name type="synonym">Noctua fulgens</name>
    <dbReference type="NCBI Taxonomy" id="7107"/>
    <lineage>
        <taxon>Eukaryota</taxon>
        <taxon>Metazoa</taxon>
        <taxon>Ecdysozoa</taxon>
        <taxon>Arthropoda</taxon>
        <taxon>Hexapoda</taxon>
        <taxon>Insecta</taxon>
        <taxon>Pterygota</taxon>
        <taxon>Neoptera</taxon>
        <taxon>Endopterygota</taxon>
        <taxon>Lepidoptera</taxon>
        <taxon>Glossata</taxon>
        <taxon>Ditrysia</taxon>
        <taxon>Noctuoidea</taxon>
        <taxon>Noctuidae</taxon>
        <taxon>Amphipyrinae</taxon>
        <taxon>Spodoptera</taxon>
    </lineage>
</organism>
<reference evidence="8" key="1">
    <citation type="journal article" date="2021" name="G3 (Bethesda)">
        <title>Genome and transcriptome analysis of the beet armyworm Spodoptera exigua reveals targets for pest control. .</title>
        <authorList>
            <person name="Simon S."/>
            <person name="Breeschoten T."/>
            <person name="Jansen H.J."/>
            <person name="Dirks R.P."/>
            <person name="Schranz M.E."/>
            <person name="Ros V.I.D."/>
        </authorList>
    </citation>
    <scope>NUCLEOTIDE SEQUENCE</scope>
    <source>
        <strain evidence="8">TB_SE_WUR_2020</strain>
    </source>
</reference>
<dbReference type="AlphaFoldDB" id="A0A922M444"/>
<feature type="domain" description="Endonuclease/exonuclease/phosphatase" evidence="7">
    <location>
        <begin position="1"/>
        <end position="83"/>
    </location>
</feature>
<dbReference type="InterPro" id="IPR037698">
    <property type="entry name" value="UQCC2"/>
</dbReference>
<dbReference type="SUPFAM" id="SSF56219">
    <property type="entry name" value="DNase I-like"/>
    <property type="match status" value="1"/>
</dbReference>
<sequence length="422" mass="48136">MGDFNCHHFRWGSEVCDSIGHDLVEMLDELDLCVINDGSPTRRSAFGQKNSCVDLTFCSSSVASGLNWSCLDMTYGSDHYPIIIKSLNKSVPDKSLPPLLKYRLHSVDWDLYSKLLDLRISVLPTVNAENALECFSKFSNIIASTAKDCFPEKTTPKGKIPSPPWWDSDCTAMIKARNEAEKTYNHDMNLENLLNFKQILAKSRKLFKKKKKQGWRRFCSSLSPSTPVATVWQRVKSFRNSSKPPSISILPDSLSHKFFANVAPIYVPSEDECCWELCEGSHDPLDMKFTMEELQTVLSHVKDSAPVAMTTQYKKFTRLIAKWPVDTTKGERDLGKFIRDKVKAAFESSERQNLDSELCNRQYNSLNKIADNHYRNKYKRTHNSTATGLSTEECNVILSNEVLEYLKEENKGFFAKIFGRDK</sequence>
<protein>
    <recommendedName>
        <fullName evidence="6">Mitochondrial nucleoid factor 1</fullName>
    </recommendedName>
    <alternativeName>
        <fullName evidence="5">Mitochondrial protein M19</fullName>
    </alternativeName>
</protein>
<name>A0A922M444_SPOEX</name>
<dbReference type="PANTHER" id="PTHR34260:SF1">
    <property type="entry name" value="UBIQUINOL-CYTOCHROME-C REDUCTASE COMPLEX ASSEMBLY FACTOR 2"/>
    <property type="match status" value="1"/>
</dbReference>
<keyword evidence="3" id="KW-0496">Mitochondrion</keyword>
<evidence type="ECO:0000259" key="7">
    <source>
        <dbReference type="Pfam" id="PF14529"/>
    </source>
</evidence>
<evidence type="ECO:0000313" key="8">
    <source>
        <dbReference type="EMBL" id="KAH9630041.1"/>
    </source>
</evidence>
<dbReference type="EMBL" id="JACEFF010000843">
    <property type="protein sequence ID" value="KAH9630041.1"/>
    <property type="molecule type" value="Genomic_DNA"/>
</dbReference>
<evidence type="ECO:0000256" key="6">
    <source>
        <dbReference type="ARBA" id="ARBA00032983"/>
    </source>
</evidence>
<dbReference type="GO" id="GO:0034551">
    <property type="term" value="P:mitochondrial respiratory chain complex III assembly"/>
    <property type="evidence" value="ECO:0007669"/>
    <property type="project" value="TreeGrafter"/>
</dbReference>
<evidence type="ECO:0000256" key="1">
    <source>
        <dbReference type="ARBA" id="ARBA00004436"/>
    </source>
</evidence>
<evidence type="ECO:0000256" key="4">
    <source>
        <dbReference type="ARBA" id="ARBA00023271"/>
    </source>
</evidence>
<keyword evidence="4" id="KW-1135">Mitochondrion nucleoid</keyword>
<dbReference type="Proteomes" id="UP000814243">
    <property type="component" value="Unassembled WGS sequence"/>
</dbReference>
<evidence type="ECO:0000256" key="3">
    <source>
        <dbReference type="ARBA" id="ARBA00023128"/>
    </source>
</evidence>